<evidence type="ECO:0000313" key="3">
    <source>
        <dbReference type="Proteomes" id="UP000243579"/>
    </source>
</evidence>
<comment type="caution">
    <text evidence="2">The sequence shown here is derived from an EMBL/GenBank/DDBJ whole genome shotgun (WGS) entry which is preliminary data.</text>
</comment>
<gene>
    <name evidence="2" type="ORF">ACHHYP_01955</name>
</gene>
<protein>
    <submittedName>
        <fullName evidence="2">Uncharacterized protein</fullName>
    </submittedName>
</protein>
<dbReference type="AlphaFoldDB" id="A0A1V9ZSR1"/>
<name>A0A1V9ZSR1_ACHHY</name>
<dbReference type="Proteomes" id="UP000243579">
    <property type="component" value="Unassembled WGS sequence"/>
</dbReference>
<feature type="coiled-coil region" evidence="1">
    <location>
        <begin position="384"/>
        <end position="411"/>
    </location>
</feature>
<sequence length="463" mass="51810">MKAEPCFPHVLVVSPQDNPADVTSMYVNDVTTLSHSLRVPPITSLTALWVGFLRKIRSLQFYVESGLRRDLYHARLLQYELDLFTEALAHSAKSTEKEPRPYVYITAPRSVLRVCSTEHRALLLQWCQALAAKKLAHVVWLTSPSDAIAEFVQEAKATTDPDICLLVRPQSECIDNSSATDKLGLLSARYGIEFSEADSDRITSSAGNWWVDLEAICVDIVSRMEGDTSLSLAVDDACSAFDADAKAALIQYLRLDVDVVTMDEKTDLLEKWAAFQAACGLSNETTQVLANPQALVKPKKPSLPDVRPVLASFAGSGVTGERKFWNLFALNWLQLQPNTPVAVGVVPCEAVDVLRGCAVVVRPVLSRLFRELWADDAVWTKVQELQQAMDAEELREQVRNYESEVEITARAYLKKRTEYELAWDAFDDAEKAQYRAELFLEELKLQAQRDHVARLKSVYAVEA</sequence>
<proteinExistence type="predicted"/>
<dbReference type="OrthoDB" id="67214at2759"/>
<organism evidence="2 3">
    <name type="scientific">Achlya hypogyna</name>
    <name type="common">Oomycete</name>
    <name type="synonym">Protoachlya hypogyna</name>
    <dbReference type="NCBI Taxonomy" id="1202772"/>
    <lineage>
        <taxon>Eukaryota</taxon>
        <taxon>Sar</taxon>
        <taxon>Stramenopiles</taxon>
        <taxon>Oomycota</taxon>
        <taxon>Saprolegniomycetes</taxon>
        <taxon>Saprolegniales</taxon>
        <taxon>Achlyaceae</taxon>
        <taxon>Achlya</taxon>
    </lineage>
</organism>
<keyword evidence="3" id="KW-1185">Reference proteome</keyword>
<evidence type="ECO:0000256" key="1">
    <source>
        <dbReference type="SAM" id="Coils"/>
    </source>
</evidence>
<keyword evidence="1" id="KW-0175">Coiled coil</keyword>
<reference evidence="2 3" key="1">
    <citation type="journal article" date="2014" name="Genome Biol. Evol.">
        <title>The secreted proteins of Achlya hypogyna and Thraustotheca clavata identify the ancestral oomycete secretome and reveal gene acquisitions by horizontal gene transfer.</title>
        <authorList>
            <person name="Misner I."/>
            <person name="Blouin N."/>
            <person name="Leonard G."/>
            <person name="Richards T.A."/>
            <person name="Lane C.E."/>
        </authorList>
    </citation>
    <scope>NUCLEOTIDE SEQUENCE [LARGE SCALE GENOMIC DNA]</scope>
    <source>
        <strain evidence="2 3">ATCC 48635</strain>
    </source>
</reference>
<dbReference type="EMBL" id="JNBR01000017">
    <property type="protein sequence ID" value="OQS01019.1"/>
    <property type="molecule type" value="Genomic_DNA"/>
</dbReference>
<accession>A0A1V9ZSR1</accession>
<evidence type="ECO:0000313" key="2">
    <source>
        <dbReference type="EMBL" id="OQS01019.1"/>
    </source>
</evidence>